<name>A0AAU7T6F1_9ACTN</name>
<accession>A0AAU7T6F1</accession>
<sequence length="66" mass="6552">MTPAFRRTAGRLAAAALATTALVGAAIAGGQAAAASSTCENSALVKTFNAVLTVRTASTQDTQPCR</sequence>
<reference evidence="2" key="1">
    <citation type="submission" date="2024-06" db="EMBL/GenBank/DDBJ databases">
        <title>Kribbella sp. strain HUAS MG21 genome sequences.</title>
        <authorList>
            <person name="Mo P."/>
        </authorList>
    </citation>
    <scope>NUCLEOTIDE SEQUENCE</scope>
    <source>
        <strain evidence="2">HUAS MG21</strain>
    </source>
</reference>
<dbReference type="RefSeq" id="WP_350275256.1">
    <property type="nucleotide sequence ID" value="NZ_CP158165.1"/>
</dbReference>
<dbReference type="AlphaFoldDB" id="A0AAU7T6F1"/>
<feature type="chain" id="PRO_5043459369" evidence="1">
    <location>
        <begin position="29"/>
        <end position="66"/>
    </location>
</feature>
<organism evidence="2">
    <name type="scientific">Kribbella sp. HUAS MG21</name>
    <dbReference type="NCBI Taxonomy" id="3160966"/>
    <lineage>
        <taxon>Bacteria</taxon>
        <taxon>Bacillati</taxon>
        <taxon>Actinomycetota</taxon>
        <taxon>Actinomycetes</taxon>
        <taxon>Propionibacteriales</taxon>
        <taxon>Kribbellaceae</taxon>
        <taxon>Kribbella</taxon>
    </lineage>
</organism>
<protein>
    <submittedName>
        <fullName evidence="2">Uncharacterized protein</fullName>
    </submittedName>
</protein>
<proteinExistence type="predicted"/>
<feature type="signal peptide" evidence="1">
    <location>
        <begin position="1"/>
        <end position="28"/>
    </location>
</feature>
<evidence type="ECO:0000313" key="2">
    <source>
        <dbReference type="EMBL" id="XBV22414.1"/>
    </source>
</evidence>
<evidence type="ECO:0000256" key="1">
    <source>
        <dbReference type="SAM" id="SignalP"/>
    </source>
</evidence>
<gene>
    <name evidence="2" type="ORF">ABN611_28095</name>
</gene>
<dbReference type="EMBL" id="CP158165">
    <property type="protein sequence ID" value="XBV22414.1"/>
    <property type="molecule type" value="Genomic_DNA"/>
</dbReference>
<keyword evidence="1" id="KW-0732">Signal</keyword>